<organism evidence="2 3">
    <name type="scientific">Coccomyxa viridis</name>
    <dbReference type="NCBI Taxonomy" id="1274662"/>
    <lineage>
        <taxon>Eukaryota</taxon>
        <taxon>Viridiplantae</taxon>
        <taxon>Chlorophyta</taxon>
        <taxon>core chlorophytes</taxon>
        <taxon>Trebouxiophyceae</taxon>
        <taxon>Trebouxiophyceae incertae sedis</taxon>
        <taxon>Coccomyxaceae</taxon>
        <taxon>Coccomyxa</taxon>
    </lineage>
</organism>
<feature type="compositionally biased region" description="Polar residues" evidence="1">
    <location>
        <begin position="179"/>
        <end position="192"/>
    </location>
</feature>
<comment type="caution">
    <text evidence="2">The sequence shown here is derived from an EMBL/GenBank/DDBJ whole genome shotgun (WGS) entry which is preliminary data.</text>
</comment>
<gene>
    <name evidence="2" type="primary">g227</name>
    <name evidence="2" type="ORF">VP750_LOCUS197</name>
</gene>
<feature type="compositionally biased region" description="Basic residues" evidence="1">
    <location>
        <begin position="165"/>
        <end position="176"/>
    </location>
</feature>
<feature type="region of interest" description="Disordered" evidence="1">
    <location>
        <begin position="155"/>
        <end position="228"/>
    </location>
</feature>
<dbReference type="EMBL" id="CAXHTA020000001">
    <property type="protein sequence ID" value="CAL5218538.1"/>
    <property type="molecule type" value="Genomic_DNA"/>
</dbReference>
<name>A0ABP1FF68_9CHLO</name>
<reference evidence="2 3" key="1">
    <citation type="submission" date="2024-06" db="EMBL/GenBank/DDBJ databases">
        <authorList>
            <person name="Kraege A."/>
            <person name="Thomma B."/>
        </authorList>
    </citation>
    <scope>NUCLEOTIDE SEQUENCE [LARGE SCALE GENOMIC DNA]</scope>
</reference>
<sequence length="228" mass="24234">MDMLLGSRSGADHELARRAALALRLHSVPAISSKPLPSQRSVAADEAGVFANPAYSPPSPAAETLELPRPAPLVRKTSIAALKATFVAKALPILKNPLEAFQQRRSNSVKLPVPSQEVEEDTQVDGSQTVMLAVAEDEEMGGSTQLAAADVVEEEVVAHPERSRSKSTKHHRKKHAQPAQVNSEALNLTSSVYGAAGESLGKPKRQPSTAARKAEQEYSGSGDDADYV</sequence>
<dbReference type="Proteomes" id="UP001497392">
    <property type="component" value="Unassembled WGS sequence"/>
</dbReference>
<proteinExistence type="predicted"/>
<evidence type="ECO:0000313" key="3">
    <source>
        <dbReference type="Proteomes" id="UP001497392"/>
    </source>
</evidence>
<protein>
    <submittedName>
        <fullName evidence="2">G227 protein</fullName>
    </submittedName>
</protein>
<accession>A0ABP1FF68</accession>
<keyword evidence="3" id="KW-1185">Reference proteome</keyword>
<evidence type="ECO:0000313" key="2">
    <source>
        <dbReference type="EMBL" id="CAL5218538.1"/>
    </source>
</evidence>
<evidence type="ECO:0000256" key="1">
    <source>
        <dbReference type="SAM" id="MobiDB-lite"/>
    </source>
</evidence>
<feature type="region of interest" description="Disordered" evidence="1">
    <location>
        <begin position="105"/>
        <end position="125"/>
    </location>
</feature>